<dbReference type="PANTHER" id="PTHR30160:SF1">
    <property type="entry name" value="LIPOPOLYSACCHARIDE 1,2-N-ACETYLGLUCOSAMINETRANSFERASE-RELATED"/>
    <property type="match status" value="1"/>
</dbReference>
<evidence type="ECO:0000256" key="2">
    <source>
        <dbReference type="ARBA" id="ARBA00022679"/>
    </source>
</evidence>
<dbReference type="GO" id="GO:0008713">
    <property type="term" value="F:ADP-heptose-lipopolysaccharide heptosyltransferase activity"/>
    <property type="evidence" value="ECO:0007669"/>
    <property type="project" value="TreeGrafter"/>
</dbReference>
<dbReference type="Gene3D" id="3.40.50.2000">
    <property type="entry name" value="Glycogen Phosphorylase B"/>
    <property type="match status" value="2"/>
</dbReference>
<dbReference type="InterPro" id="IPR051199">
    <property type="entry name" value="LPS_LOS_Heptosyltrfase"/>
</dbReference>
<evidence type="ECO:0000313" key="4">
    <source>
        <dbReference type="Proteomes" id="UP000005730"/>
    </source>
</evidence>
<dbReference type="Proteomes" id="UP000005730">
    <property type="component" value="Chromosome"/>
</dbReference>
<keyword evidence="1" id="KW-0328">Glycosyltransferase</keyword>
<dbReference type="eggNOG" id="COG0859">
    <property type="taxonomic scope" value="Bacteria"/>
</dbReference>
<evidence type="ECO:0000256" key="1">
    <source>
        <dbReference type="ARBA" id="ARBA00022676"/>
    </source>
</evidence>
<reference evidence="3 4" key="1">
    <citation type="submission" date="2011-10" db="EMBL/GenBank/DDBJ databases">
        <title>The Noncontiguous Finished genome of Thermanaerovibrio velox DSM 12556.</title>
        <authorList>
            <consortium name="US DOE Joint Genome Institute (JGI-PGF)"/>
            <person name="Lucas S."/>
            <person name="Copeland A."/>
            <person name="Lapidus A."/>
            <person name="Glavina del Rio T."/>
            <person name="Dalin E."/>
            <person name="Tice H."/>
            <person name="Bruce D."/>
            <person name="Goodwin L."/>
            <person name="Pitluck S."/>
            <person name="Peters L."/>
            <person name="Mikhailova N."/>
            <person name="Teshima H."/>
            <person name="Kyrpides N."/>
            <person name="Mavromatis K."/>
            <person name="Ivanova N."/>
            <person name="Markowitz V."/>
            <person name="Cheng J.-F."/>
            <person name="Hugenholtz P."/>
            <person name="Woyke T."/>
            <person name="Wu D."/>
            <person name="Spring S."/>
            <person name="Brambilla E.-M."/>
            <person name="Klenk H.-P."/>
            <person name="Eisen J.A."/>
        </authorList>
    </citation>
    <scope>NUCLEOTIDE SEQUENCE [LARGE SCALE GENOMIC DNA]</scope>
    <source>
        <strain evidence="3 4">DSM 12556</strain>
    </source>
</reference>
<dbReference type="STRING" id="926567.TheveDRAFT_0124"/>
<organism evidence="3 4">
    <name type="scientific">Thermanaerovibrio velox DSM 12556</name>
    <dbReference type="NCBI Taxonomy" id="926567"/>
    <lineage>
        <taxon>Bacteria</taxon>
        <taxon>Thermotogati</taxon>
        <taxon>Synergistota</taxon>
        <taxon>Synergistia</taxon>
        <taxon>Synergistales</taxon>
        <taxon>Synergistaceae</taxon>
        <taxon>Thermanaerovibrio</taxon>
    </lineage>
</organism>
<dbReference type="AlphaFoldDB" id="H0UN32"/>
<keyword evidence="2 3" id="KW-0808">Transferase</keyword>
<evidence type="ECO:0000313" key="3">
    <source>
        <dbReference type="EMBL" id="EHM09311.1"/>
    </source>
</evidence>
<accession>H0UN32</accession>
<protein>
    <submittedName>
        <fullName evidence="3">ADP-heptose:LPS heptosyltransferase</fullName>
    </submittedName>
</protein>
<dbReference type="OrthoDB" id="9797795at2"/>
<dbReference type="HOGENOM" id="CLU_038371_0_0_0"/>
<dbReference type="PANTHER" id="PTHR30160">
    <property type="entry name" value="TETRAACYLDISACCHARIDE 4'-KINASE-RELATED"/>
    <property type="match status" value="1"/>
</dbReference>
<dbReference type="GO" id="GO:0005829">
    <property type="term" value="C:cytosol"/>
    <property type="evidence" value="ECO:0007669"/>
    <property type="project" value="TreeGrafter"/>
</dbReference>
<dbReference type="SUPFAM" id="SSF53756">
    <property type="entry name" value="UDP-Glycosyltransferase/glycogen phosphorylase"/>
    <property type="match status" value="1"/>
</dbReference>
<dbReference type="CDD" id="cd03789">
    <property type="entry name" value="GT9_LPS_heptosyltransferase"/>
    <property type="match status" value="1"/>
</dbReference>
<proteinExistence type="predicted"/>
<dbReference type="Pfam" id="PF01075">
    <property type="entry name" value="Glyco_transf_9"/>
    <property type="match status" value="1"/>
</dbReference>
<name>H0UN32_9BACT</name>
<dbReference type="EMBL" id="CM001377">
    <property type="protein sequence ID" value="EHM09311.1"/>
    <property type="molecule type" value="Genomic_DNA"/>
</dbReference>
<dbReference type="InterPro" id="IPR002201">
    <property type="entry name" value="Glyco_trans_9"/>
</dbReference>
<dbReference type="RefSeq" id="WP_006582803.1">
    <property type="nucleotide sequence ID" value="NZ_CM001377.1"/>
</dbReference>
<keyword evidence="4" id="KW-1185">Reference proteome</keyword>
<sequence length="326" mass="35406">MTKEVSCPSEGDRVLFVRFSSLGDVVLAMKEAKALKERFPHVELWWLCCKEYEGLLLPQPYVDGVIGWDRGEGRLSVFKLVDRIRGMGFKWLYSVHDNDRTALIALLSRIPFRVGRHRHFSFPFHASREEAWSAWGGKTRPLKSLYGDTDRTDALRRDLPPGGLVMCILGTSKPYKTWPVDRWIEMISRLPSDLTAVLTGSGPEESAMAGAIESSVGPGRVVNLVDRLDLLDLVSLCELAACAVGGDTGPMHMAREAGIPCVGLFAVKDPVKCASQEGPNLTTLISPLAVDSYDALKVSADPAAVMGAIDPGEVLSNVIKAVGGAA</sequence>
<dbReference type="GO" id="GO:0009244">
    <property type="term" value="P:lipopolysaccharide core region biosynthetic process"/>
    <property type="evidence" value="ECO:0007669"/>
    <property type="project" value="TreeGrafter"/>
</dbReference>
<gene>
    <name evidence="3" type="ORF">TheveDRAFT_0124</name>
</gene>